<accession>A0AA86W0G4</accession>
<dbReference type="Pfam" id="PF03080">
    <property type="entry name" value="Neprosin"/>
    <property type="match status" value="1"/>
</dbReference>
<dbReference type="Proteomes" id="UP001189624">
    <property type="component" value="Chromosome 9"/>
</dbReference>
<dbReference type="EMBL" id="OY731406">
    <property type="protein sequence ID" value="CAJ1973510.1"/>
    <property type="molecule type" value="Genomic_DNA"/>
</dbReference>
<dbReference type="Gramene" id="rna-AYBTSS11_LOCUS25573">
    <property type="protein sequence ID" value="CAJ1973510.1"/>
    <property type="gene ID" value="gene-AYBTSS11_LOCUS25573"/>
</dbReference>
<proteinExistence type="predicted"/>
<feature type="domain" description="Neprosin PEP catalytic" evidence="1">
    <location>
        <begin position="3"/>
        <end position="50"/>
    </location>
</feature>
<organism evidence="2 3">
    <name type="scientific">Sphenostylis stenocarpa</name>
    <dbReference type="NCBI Taxonomy" id="92480"/>
    <lineage>
        <taxon>Eukaryota</taxon>
        <taxon>Viridiplantae</taxon>
        <taxon>Streptophyta</taxon>
        <taxon>Embryophyta</taxon>
        <taxon>Tracheophyta</taxon>
        <taxon>Spermatophyta</taxon>
        <taxon>Magnoliopsida</taxon>
        <taxon>eudicotyledons</taxon>
        <taxon>Gunneridae</taxon>
        <taxon>Pentapetalae</taxon>
        <taxon>rosids</taxon>
        <taxon>fabids</taxon>
        <taxon>Fabales</taxon>
        <taxon>Fabaceae</taxon>
        <taxon>Papilionoideae</taxon>
        <taxon>50 kb inversion clade</taxon>
        <taxon>NPAAA clade</taxon>
        <taxon>indigoferoid/millettioid clade</taxon>
        <taxon>Phaseoleae</taxon>
        <taxon>Sphenostylis</taxon>
    </lineage>
</organism>
<sequence length="100" mass="11343">MVQRDSYRSTGCFDLTCSGFVQIGQIVLGGTIKPVSSFWGPQYEINVGMFLVKMFKYAIDSKRLTWKMIKLFGGMCDAGYKHRKLVSEIEQQYRSGLLAS</sequence>
<keyword evidence="3" id="KW-1185">Reference proteome</keyword>
<reference evidence="2" key="1">
    <citation type="submission" date="2023-10" db="EMBL/GenBank/DDBJ databases">
        <authorList>
            <person name="Domelevo Entfellner J.-B."/>
        </authorList>
    </citation>
    <scope>NUCLEOTIDE SEQUENCE</scope>
</reference>
<gene>
    <name evidence="2" type="ORF">AYBTSS11_LOCUS25573</name>
</gene>
<dbReference type="InterPro" id="IPR004314">
    <property type="entry name" value="Neprosin"/>
</dbReference>
<evidence type="ECO:0000313" key="3">
    <source>
        <dbReference type="Proteomes" id="UP001189624"/>
    </source>
</evidence>
<evidence type="ECO:0000259" key="1">
    <source>
        <dbReference type="Pfam" id="PF03080"/>
    </source>
</evidence>
<evidence type="ECO:0000313" key="2">
    <source>
        <dbReference type="EMBL" id="CAJ1973510.1"/>
    </source>
</evidence>
<dbReference type="AlphaFoldDB" id="A0AA86W0G4"/>
<protein>
    <recommendedName>
        <fullName evidence="1">Neprosin PEP catalytic domain-containing protein</fullName>
    </recommendedName>
</protein>
<name>A0AA86W0G4_9FABA</name>